<dbReference type="Pfam" id="PF03466">
    <property type="entry name" value="LysR_substrate"/>
    <property type="match status" value="1"/>
</dbReference>
<dbReference type="PANTHER" id="PTHR30346">
    <property type="entry name" value="TRANSCRIPTIONAL DUAL REGULATOR HCAR-RELATED"/>
    <property type="match status" value="1"/>
</dbReference>
<keyword evidence="3" id="KW-0238">DNA-binding</keyword>
<protein>
    <recommendedName>
        <fullName evidence="6">HTH-type transcriptional regulator TtuA</fullName>
    </recommendedName>
    <alternativeName>
        <fullName evidence="7">Tartrate utilization transcriptional regulator</fullName>
    </alternativeName>
</protein>
<dbReference type="FunFam" id="1.10.10.10:FF:000001">
    <property type="entry name" value="LysR family transcriptional regulator"/>
    <property type="match status" value="1"/>
</dbReference>
<evidence type="ECO:0000256" key="7">
    <source>
        <dbReference type="ARBA" id="ARBA00083243"/>
    </source>
</evidence>
<dbReference type="InterPro" id="IPR036388">
    <property type="entry name" value="WH-like_DNA-bd_sf"/>
</dbReference>
<evidence type="ECO:0000256" key="5">
    <source>
        <dbReference type="ARBA" id="ARBA00054626"/>
    </source>
</evidence>
<evidence type="ECO:0000256" key="2">
    <source>
        <dbReference type="ARBA" id="ARBA00023015"/>
    </source>
</evidence>
<gene>
    <name evidence="10" type="ORF">A4U53_24050</name>
</gene>
<evidence type="ECO:0000259" key="9">
    <source>
        <dbReference type="PROSITE" id="PS50931"/>
    </source>
</evidence>
<evidence type="ECO:0000256" key="4">
    <source>
        <dbReference type="ARBA" id="ARBA00023163"/>
    </source>
</evidence>
<dbReference type="Gene3D" id="1.10.10.10">
    <property type="entry name" value="Winged helix-like DNA-binding domain superfamily/Winged helix DNA-binding domain"/>
    <property type="match status" value="1"/>
</dbReference>
<dbReference type="SUPFAM" id="SSF53850">
    <property type="entry name" value="Periplasmic binding protein-like II"/>
    <property type="match status" value="1"/>
</dbReference>
<evidence type="ECO:0000256" key="8">
    <source>
        <dbReference type="SAM" id="MobiDB-lite"/>
    </source>
</evidence>
<comment type="caution">
    <text evidence="10">The sequence shown here is derived from an EMBL/GenBank/DDBJ whole genome shotgun (WGS) entry which is preliminary data.</text>
</comment>
<keyword evidence="2" id="KW-0805">Transcription regulation</keyword>
<evidence type="ECO:0000256" key="1">
    <source>
        <dbReference type="ARBA" id="ARBA00009437"/>
    </source>
</evidence>
<reference evidence="10" key="1">
    <citation type="submission" date="2016-04" db="EMBL/GenBank/DDBJ databases">
        <title>Fast-growing isolate from the root nodules of Vavilovia formosa.</title>
        <authorList>
            <person name="Kimeklis A."/>
            <person name="Safronova V."/>
            <person name="Belimov A."/>
            <person name="Andronov E."/>
        </authorList>
    </citation>
    <scope>NUCLEOTIDE SEQUENCE [LARGE SCALE GENOMIC DNA]</scope>
    <source>
        <strain evidence="10">Vaf-46</strain>
    </source>
</reference>
<dbReference type="PRINTS" id="PR00039">
    <property type="entry name" value="HTHLYSR"/>
</dbReference>
<feature type="domain" description="HTH lysR-type" evidence="9">
    <location>
        <begin position="3"/>
        <end position="60"/>
    </location>
</feature>
<feature type="compositionally biased region" description="Basic and acidic residues" evidence="8">
    <location>
        <begin position="309"/>
        <end position="323"/>
    </location>
</feature>
<feature type="region of interest" description="Disordered" evidence="8">
    <location>
        <begin position="297"/>
        <end position="346"/>
    </location>
</feature>
<dbReference type="AlphaFoldDB" id="A0A179BPL5"/>
<evidence type="ECO:0000313" key="10">
    <source>
        <dbReference type="EMBL" id="OAP93686.1"/>
    </source>
</evidence>
<dbReference type="Gene3D" id="3.40.190.10">
    <property type="entry name" value="Periplasmic binding protein-like II"/>
    <property type="match status" value="2"/>
</dbReference>
<dbReference type="InterPro" id="IPR005119">
    <property type="entry name" value="LysR_subst-bd"/>
</dbReference>
<accession>A0A179BPL5</accession>
<keyword evidence="4" id="KW-0804">Transcription</keyword>
<evidence type="ECO:0000256" key="3">
    <source>
        <dbReference type="ARBA" id="ARBA00023125"/>
    </source>
</evidence>
<dbReference type="Pfam" id="PF00126">
    <property type="entry name" value="HTH_1"/>
    <property type="match status" value="1"/>
</dbReference>
<feature type="compositionally biased region" description="Polar residues" evidence="8">
    <location>
        <begin position="330"/>
        <end position="346"/>
    </location>
</feature>
<proteinExistence type="inferred from homology"/>
<comment type="function">
    <text evidence="5">Transcriptional regulator of the ttuABCDE tartrate utilization operon.</text>
</comment>
<sequence>MTLDLRNLRCAISAAETGSFRRAAGALDLPQSSVSRRIQLLERRLGFSLFERSRAGVRLTPAGAAFLENASAGARQLEFAARYAVSVHSGQRGDIRIGISPWRTGGLLREVLRHFRSQFPRISISLAEISPMEVRHTVAMGDLDIAFVTRTGELSGCETKVLWREAIVAVMPETHRLAKRENITWDDIGTEIFVVSKGGYGSDIHDYLVARLARIDRLPTIEVHDVSETSVFDLVMMGYGITLASESAARRENEGLTIRPVAGESDALALSAVWLAGNANPAVLNLIAIADAVGRGEEPPRLPKHRGRSHSDQDGEVAAERATQRGWGISRSTAMKSSSIEAISRT</sequence>
<evidence type="ECO:0000256" key="6">
    <source>
        <dbReference type="ARBA" id="ARBA00067332"/>
    </source>
</evidence>
<dbReference type="GO" id="GO:0032993">
    <property type="term" value="C:protein-DNA complex"/>
    <property type="evidence" value="ECO:0007669"/>
    <property type="project" value="TreeGrafter"/>
</dbReference>
<dbReference type="PANTHER" id="PTHR30346:SF0">
    <property type="entry name" value="HCA OPERON TRANSCRIPTIONAL ACTIVATOR HCAR"/>
    <property type="match status" value="1"/>
</dbReference>
<comment type="similarity">
    <text evidence="1">Belongs to the LysR transcriptional regulatory family.</text>
</comment>
<dbReference type="PROSITE" id="PS50931">
    <property type="entry name" value="HTH_LYSR"/>
    <property type="match status" value="1"/>
</dbReference>
<name>A0A179BPL5_RHILE</name>
<dbReference type="InterPro" id="IPR000847">
    <property type="entry name" value="LysR_HTH_N"/>
</dbReference>
<dbReference type="GO" id="GO:0003677">
    <property type="term" value="F:DNA binding"/>
    <property type="evidence" value="ECO:0007669"/>
    <property type="project" value="UniProtKB-KW"/>
</dbReference>
<dbReference type="SUPFAM" id="SSF46785">
    <property type="entry name" value="Winged helix' DNA-binding domain"/>
    <property type="match status" value="1"/>
</dbReference>
<dbReference type="GO" id="GO:0003700">
    <property type="term" value="F:DNA-binding transcription factor activity"/>
    <property type="evidence" value="ECO:0007669"/>
    <property type="project" value="InterPro"/>
</dbReference>
<organism evidence="10">
    <name type="scientific">Rhizobium leguminosarum</name>
    <dbReference type="NCBI Taxonomy" id="384"/>
    <lineage>
        <taxon>Bacteria</taxon>
        <taxon>Pseudomonadati</taxon>
        <taxon>Pseudomonadota</taxon>
        <taxon>Alphaproteobacteria</taxon>
        <taxon>Hyphomicrobiales</taxon>
        <taxon>Rhizobiaceae</taxon>
        <taxon>Rhizobium/Agrobacterium group</taxon>
        <taxon>Rhizobium</taxon>
    </lineage>
</organism>
<dbReference type="InterPro" id="IPR036390">
    <property type="entry name" value="WH_DNA-bd_sf"/>
</dbReference>
<dbReference type="CDD" id="cd08414">
    <property type="entry name" value="PBP2_LTTR_aromatics_like"/>
    <property type="match status" value="1"/>
</dbReference>
<dbReference type="EMBL" id="LWBS01000263">
    <property type="protein sequence ID" value="OAP93686.1"/>
    <property type="molecule type" value="Genomic_DNA"/>
</dbReference>